<proteinExistence type="predicted"/>
<evidence type="ECO:0000256" key="4">
    <source>
        <dbReference type="ARBA" id="ARBA00023136"/>
    </source>
</evidence>
<dbReference type="SUPFAM" id="SSF103473">
    <property type="entry name" value="MFS general substrate transporter"/>
    <property type="match status" value="1"/>
</dbReference>
<dbReference type="GO" id="GO:0022857">
    <property type="term" value="F:transmembrane transporter activity"/>
    <property type="evidence" value="ECO:0007669"/>
    <property type="project" value="InterPro"/>
</dbReference>
<dbReference type="EMBL" id="LR899009">
    <property type="protein sequence ID" value="CAD7076875.1"/>
    <property type="molecule type" value="Genomic_DNA"/>
</dbReference>
<dbReference type="InterPro" id="IPR036259">
    <property type="entry name" value="MFS_trans_sf"/>
</dbReference>
<feature type="transmembrane region" description="Helical" evidence="5">
    <location>
        <begin position="445"/>
        <end position="467"/>
    </location>
</feature>
<keyword evidence="2 5" id="KW-0812">Transmembrane</keyword>
<feature type="transmembrane region" description="Helical" evidence="5">
    <location>
        <begin position="186"/>
        <end position="204"/>
    </location>
</feature>
<reference evidence="7 8" key="1">
    <citation type="submission" date="2020-11" db="EMBL/GenBank/DDBJ databases">
        <authorList>
            <person name="Wallbank WR R."/>
            <person name="Pardo Diaz C."/>
            <person name="Kozak K."/>
            <person name="Martin S."/>
            <person name="Jiggins C."/>
            <person name="Moest M."/>
            <person name="Warren A I."/>
            <person name="Generalovic N T."/>
            <person name="Byers J.R.P. K."/>
            <person name="Montejo-Kovacevich G."/>
            <person name="Yen C E."/>
        </authorList>
    </citation>
    <scope>NUCLEOTIDE SEQUENCE [LARGE SCALE GENOMIC DNA]</scope>
</reference>
<dbReference type="Gene3D" id="1.20.1250.20">
    <property type="entry name" value="MFS general substrate transporter like domains"/>
    <property type="match status" value="1"/>
</dbReference>
<evidence type="ECO:0000256" key="5">
    <source>
        <dbReference type="SAM" id="Phobius"/>
    </source>
</evidence>
<dbReference type="FunCoup" id="A0A7R8YKT4">
    <property type="interactions" value="11"/>
</dbReference>
<feature type="transmembrane region" description="Helical" evidence="5">
    <location>
        <begin position="153"/>
        <end position="174"/>
    </location>
</feature>
<dbReference type="OMA" id="AIMATPY"/>
<evidence type="ECO:0000256" key="1">
    <source>
        <dbReference type="ARBA" id="ARBA00004141"/>
    </source>
</evidence>
<feature type="transmembrane region" description="Helical" evidence="5">
    <location>
        <begin position="242"/>
        <end position="264"/>
    </location>
</feature>
<evidence type="ECO:0000256" key="2">
    <source>
        <dbReference type="ARBA" id="ARBA00022692"/>
    </source>
</evidence>
<gene>
    <name evidence="7" type="ORF">HERILL_LOCUS266</name>
</gene>
<accession>A0A7R8YKT4</accession>
<evidence type="ECO:0000259" key="6">
    <source>
        <dbReference type="PROSITE" id="PS50850"/>
    </source>
</evidence>
<dbReference type="InterPro" id="IPR005828">
    <property type="entry name" value="MFS_sugar_transport-like"/>
</dbReference>
<comment type="subcellular location">
    <subcellularLocation>
        <location evidence="1">Membrane</location>
        <topology evidence="1">Multi-pass membrane protein</topology>
    </subcellularLocation>
</comment>
<evidence type="ECO:0000313" key="8">
    <source>
        <dbReference type="Proteomes" id="UP000594454"/>
    </source>
</evidence>
<feature type="transmembrane region" description="Helical" evidence="5">
    <location>
        <begin position="270"/>
        <end position="289"/>
    </location>
</feature>
<dbReference type="InParanoid" id="A0A7R8YKT4"/>
<keyword evidence="8" id="KW-1185">Reference proteome</keyword>
<dbReference type="Proteomes" id="UP000594454">
    <property type="component" value="Chromosome 1"/>
</dbReference>
<dbReference type="CDD" id="cd17317">
    <property type="entry name" value="MFS_SLC22"/>
    <property type="match status" value="1"/>
</dbReference>
<feature type="domain" description="Major facilitator superfamily (MFS) profile" evidence="6">
    <location>
        <begin position="106"/>
        <end position="532"/>
    </location>
</feature>
<evidence type="ECO:0000256" key="3">
    <source>
        <dbReference type="ARBA" id="ARBA00022989"/>
    </source>
</evidence>
<dbReference type="GO" id="GO:0016020">
    <property type="term" value="C:membrane"/>
    <property type="evidence" value="ECO:0007669"/>
    <property type="project" value="UniProtKB-SubCell"/>
</dbReference>
<dbReference type="InterPro" id="IPR020846">
    <property type="entry name" value="MFS_dom"/>
</dbReference>
<feature type="transmembrane region" description="Helical" evidence="5">
    <location>
        <begin position="421"/>
        <end position="439"/>
    </location>
</feature>
<dbReference type="AlphaFoldDB" id="A0A7R8YKT4"/>
<feature type="transmembrane region" description="Helical" evidence="5">
    <location>
        <begin position="504"/>
        <end position="527"/>
    </location>
</feature>
<evidence type="ECO:0000313" key="7">
    <source>
        <dbReference type="EMBL" id="CAD7076875.1"/>
    </source>
</evidence>
<dbReference type="PROSITE" id="PS50850">
    <property type="entry name" value="MFS"/>
    <property type="match status" value="1"/>
</dbReference>
<dbReference type="PANTHER" id="PTHR24064">
    <property type="entry name" value="SOLUTE CARRIER FAMILY 22 MEMBER"/>
    <property type="match status" value="1"/>
</dbReference>
<organism evidence="7 8">
    <name type="scientific">Hermetia illucens</name>
    <name type="common">Black soldier fly</name>
    <dbReference type="NCBI Taxonomy" id="343691"/>
    <lineage>
        <taxon>Eukaryota</taxon>
        <taxon>Metazoa</taxon>
        <taxon>Ecdysozoa</taxon>
        <taxon>Arthropoda</taxon>
        <taxon>Hexapoda</taxon>
        <taxon>Insecta</taxon>
        <taxon>Pterygota</taxon>
        <taxon>Neoptera</taxon>
        <taxon>Endopterygota</taxon>
        <taxon>Diptera</taxon>
        <taxon>Brachycera</taxon>
        <taxon>Stratiomyomorpha</taxon>
        <taxon>Stratiomyidae</taxon>
        <taxon>Hermetiinae</taxon>
        <taxon>Hermetia</taxon>
    </lineage>
</organism>
<dbReference type="OrthoDB" id="2544694at2759"/>
<keyword evidence="3 5" id="KW-1133">Transmembrane helix</keyword>
<feature type="transmembrane region" description="Helical" evidence="5">
    <location>
        <begin position="364"/>
        <end position="386"/>
    </location>
</feature>
<dbReference type="Pfam" id="PF00083">
    <property type="entry name" value="Sugar_tr"/>
    <property type="match status" value="1"/>
</dbReference>
<keyword evidence="4 5" id="KW-0472">Membrane</keyword>
<protein>
    <recommendedName>
        <fullName evidence="6">Major facilitator superfamily (MFS) profile domain-containing protein</fullName>
    </recommendedName>
</protein>
<name>A0A7R8YKT4_HERIL</name>
<sequence length="596" mass="67009">MNFETILEEVGSFGLYQKLVICAVILPANLPCAFHAYSQLFIAASPSHWCRIPELEPWVHDYPDLVRNLSIPFIYKDNTFKFAECKMYARNYTDLVRFLESRSPQDLQHHDAKDFGYPINAPIVDCKYGWKYDHSIFPNTVVTEWDLVCDNNFYVTLALVLFGVGGLLGNYIFGYLQDMWGRRPSFYVYLIIEVISCALSAVAWNFPIWLGLRFIVGITVPAILSSPYVLAIELVGPNKRVFCTIVSNIAYSIGLVLLAGIVYVVRDWRYLSLAVSLPLLMLFSCFFILPESPRWLIAVGKYKRATKILKVMARLNGRRVPSDYEHILRQKLSTPDLNKPAIHSERSYGIADLFRTPNLRKKTLIVTFIWFANTSVYVGLSYYAPALGGDEIWNFFLAGAVELPTYIFLWPGLHYFGRRWILFYSMLIGGLSCISTFLVQDDQLIMLALYCVGKMGISSAFVVLPLMASELYPTVVRGLGMSFSSVIAMIGPIVIPIINHMGEHMLVLPLMIMGGVLTLGGIASLFLPETKGRPLPQTLEDGESVFVGICSCCKPLAKTTSVSTIAVEKENEIQNNDATRKAICSICQGEIKNRTI</sequence>
<feature type="transmembrane region" description="Helical" evidence="5">
    <location>
        <begin position="392"/>
        <end position="409"/>
    </location>
</feature>
<feature type="transmembrane region" description="Helical" evidence="5">
    <location>
        <begin position="210"/>
        <end position="230"/>
    </location>
</feature>
<feature type="transmembrane region" description="Helical" evidence="5">
    <location>
        <begin position="479"/>
        <end position="498"/>
    </location>
</feature>